<dbReference type="PATRIC" id="fig|2702.101.peg.1124"/>
<protein>
    <submittedName>
        <fullName evidence="2">Uncharacterized protein</fullName>
    </submittedName>
</protein>
<evidence type="ECO:0000313" key="3">
    <source>
        <dbReference type="Proteomes" id="UP000070505"/>
    </source>
</evidence>
<gene>
    <name evidence="2" type="ORF">HMPREF3230_01137</name>
</gene>
<reference evidence="2 3" key="1">
    <citation type="submission" date="2016-02" db="EMBL/GenBank/DDBJ databases">
        <authorList>
            <person name="Wen L."/>
            <person name="He K."/>
            <person name="Yang H."/>
        </authorList>
    </citation>
    <scope>NUCLEOTIDE SEQUENCE [LARGE SCALE GENOMIC DNA]</scope>
    <source>
        <strain evidence="2 3">CMW7778B</strain>
    </source>
</reference>
<keyword evidence="1" id="KW-1133">Transmembrane helix</keyword>
<dbReference type="EMBL" id="LSRC01000048">
    <property type="protein sequence ID" value="KXI16263.1"/>
    <property type="molecule type" value="Genomic_DNA"/>
</dbReference>
<proteinExistence type="predicted"/>
<comment type="caution">
    <text evidence="2">The sequence shown here is derived from an EMBL/GenBank/DDBJ whole genome shotgun (WGS) entry which is preliminary data.</text>
</comment>
<sequence>MRFYLIIFSISCELFAICMYMAVCQNNAYRWENYGITKYY</sequence>
<name>A0A135Z3T4_GARVA</name>
<dbReference type="AlphaFoldDB" id="A0A135Z3T4"/>
<keyword evidence="1" id="KW-0472">Membrane</keyword>
<evidence type="ECO:0000313" key="2">
    <source>
        <dbReference type="EMBL" id="KXI16263.1"/>
    </source>
</evidence>
<evidence type="ECO:0000256" key="1">
    <source>
        <dbReference type="SAM" id="Phobius"/>
    </source>
</evidence>
<organism evidence="2 3">
    <name type="scientific">Gardnerella vaginalis</name>
    <dbReference type="NCBI Taxonomy" id="2702"/>
    <lineage>
        <taxon>Bacteria</taxon>
        <taxon>Bacillati</taxon>
        <taxon>Actinomycetota</taxon>
        <taxon>Actinomycetes</taxon>
        <taxon>Bifidobacteriales</taxon>
        <taxon>Bifidobacteriaceae</taxon>
        <taxon>Gardnerella</taxon>
    </lineage>
</organism>
<feature type="transmembrane region" description="Helical" evidence="1">
    <location>
        <begin position="6"/>
        <end position="23"/>
    </location>
</feature>
<accession>A0A135Z3T4</accession>
<keyword evidence="1" id="KW-0812">Transmembrane</keyword>
<dbReference type="Proteomes" id="UP000070505">
    <property type="component" value="Unassembled WGS sequence"/>
</dbReference>